<reference evidence="8" key="1">
    <citation type="journal article" date="2019" name="Int. J. Syst. Evol. Microbiol.">
        <title>The Global Catalogue of Microorganisms (GCM) 10K type strain sequencing project: providing services to taxonomists for standard genome sequencing and annotation.</title>
        <authorList>
            <consortium name="The Broad Institute Genomics Platform"/>
            <consortium name="The Broad Institute Genome Sequencing Center for Infectious Disease"/>
            <person name="Wu L."/>
            <person name="Ma J."/>
        </authorList>
    </citation>
    <scope>NUCLEOTIDE SEQUENCE [LARGE SCALE GENOMIC DNA]</scope>
    <source>
        <strain evidence="8">JCM 18956</strain>
    </source>
</reference>
<feature type="transmembrane region" description="Helical" evidence="5">
    <location>
        <begin position="118"/>
        <end position="142"/>
    </location>
</feature>
<feature type="transmembrane region" description="Helical" evidence="5">
    <location>
        <begin position="275"/>
        <end position="296"/>
    </location>
</feature>
<feature type="transmembrane region" description="Helical" evidence="5">
    <location>
        <begin position="308"/>
        <end position="326"/>
    </location>
</feature>
<keyword evidence="4 5" id="KW-0472">Membrane</keyword>
<evidence type="ECO:0000313" key="7">
    <source>
        <dbReference type="EMBL" id="GAA4668041.1"/>
    </source>
</evidence>
<dbReference type="SUPFAM" id="SSF103473">
    <property type="entry name" value="MFS general substrate transporter"/>
    <property type="match status" value="1"/>
</dbReference>
<dbReference type="InterPro" id="IPR020846">
    <property type="entry name" value="MFS_dom"/>
</dbReference>
<proteinExistence type="predicted"/>
<evidence type="ECO:0000313" key="8">
    <source>
        <dbReference type="Proteomes" id="UP001501295"/>
    </source>
</evidence>
<dbReference type="InterPro" id="IPR036259">
    <property type="entry name" value="MFS_trans_sf"/>
</dbReference>
<keyword evidence="3 5" id="KW-1133">Transmembrane helix</keyword>
<feature type="transmembrane region" description="Helical" evidence="5">
    <location>
        <begin position="370"/>
        <end position="392"/>
    </location>
</feature>
<evidence type="ECO:0000259" key="6">
    <source>
        <dbReference type="PROSITE" id="PS50850"/>
    </source>
</evidence>
<dbReference type="PROSITE" id="PS50850">
    <property type="entry name" value="MFS"/>
    <property type="match status" value="1"/>
</dbReference>
<evidence type="ECO:0000256" key="4">
    <source>
        <dbReference type="ARBA" id="ARBA00023136"/>
    </source>
</evidence>
<feature type="transmembrane region" description="Helical" evidence="5">
    <location>
        <begin position="332"/>
        <end position="349"/>
    </location>
</feature>
<evidence type="ECO:0000256" key="5">
    <source>
        <dbReference type="SAM" id="Phobius"/>
    </source>
</evidence>
<keyword evidence="2 5" id="KW-0812">Transmembrane</keyword>
<dbReference type="Gene3D" id="1.20.1250.20">
    <property type="entry name" value="MFS general substrate transporter like domains"/>
    <property type="match status" value="2"/>
</dbReference>
<dbReference type="Pfam" id="PF07690">
    <property type="entry name" value="MFS_1"/>
    <property type="match status" value="1"/>
</dbReference>
<feature type="domain" description="Major facilitator superfamily (MFS) profile" evidence="6">
    <location>
        <begin position="23"/>
        <end position="421"/>
    </location>
</feature>
<sequence length="421" mass="43171">MTVSSPTTLTPTTAKAAGLGKVLAGFFGVQLFVNIANGGTINSLVPNLIASLDGANKVAILGVAGAVAAVGGVISQPLWGHLSDRTRSRLGRRVPWIIAGSVGLALTVLGLAPTTSIVMVVVLYALVQVFYSMIAGPLSAIIPDRAPTSRRGVFSALGSLGVFVGGLIGVIVASQFVTELPTGFAVMAAVVLVGGIAFAFALRERNRPGVEVVVAERAPLRETLRSFLVDPRLHPDFYWAFVARLVLIVGYWSITSFQLYILDDYIGLGLSKANAIFPVTTAVLGVAIILAVVPAGIISDRIKRRKPFVIIASVVVAASSVIPIVSPTVPGVILSVGIAGLGIGTYLSVDQALMTEVLPNASGSAGKDLGILNIAQAGGQVVSPLVASLVIGLAGYPALYGFAAIAAALAAVAILPIRSVR</sequence>
<name>A0ABP8VMT5_9MICO</name>
<dbReference type="PANTHER" id="PTHR23528:SF1">
    <property type="entry name" value="MAJOR FACILITATOR SUPERFAMILY (MFS) PROFILE DOMAIN-CONTAINING PROTEIN"/>
    <property type="match status" value="1"/>
</dbReference>
<feature type="transmembrane region" description="Helical" evidence="5">
    <location>
        <begin position="154"/>
        <end position="177"/>
    </location>
</feature>
<gene>
    <name evidence="7" type="ORF">GCM10025780_08150</name>
</gene>
<comment type="caution">
    <text evidence="7">The sequence shown here is derived from an EMBL/GenBank/DDBJ whole genome shotgun (WGS) entry which is preliminary data.</text>
</comment>
<keyword evidence="8" id="KW-1185">Reference proteome</keyword>
<feature type="transmembrane region" description="Helical" evidence="5">
    <location>
        <begin position="398"/>
        <end position="417"/>
    </location>
</feature>
<feature type="transmembrane region" description="Helical" evidence="5">
    <location>
        <begin position="58"/>
        <end position="82"/>
    </location>
</feature>
<dbReference type="EMBL" id="BAABLM010000001">
    <property type="protein sequence ID" value="GAA4668041.1"/>
    <property type="molecule type" value="Genomic_DNA"/>
</dbReference>
<dbReference type="RefSeq" id="WP_345373473.1">
    <property type="nucleotide sequence ID" value="NZ_BAABLM010000001.1"/>
</dbReference>
<feature type="transmembrane region" description="Helical" evidence="5">
    <location>
        <begin position="94"/>
        <end position="112"/>
    </location>
</feature>
<organism evidence="7 8">
    <name type="scientific">Frondihabitans cladoniiphilus</name>
    <dbReference type="NCBI Taxonomy" id="715785"/>
    <lineage>
        <taxon>Bacteria</taxon>
        <taxon>Bacillati</taxon>
        <taxon>Actinomycetota</taxon>
        <taxon>Actinomycetes</taxon>
        <taxon>Micrococcales</taxon>
        <taxon>Microbacteriaceae</taxon>
        <taxon>Frondihabitans</taxon>
    </lineage>
</organism>
<dbReference type="PANTHER" id="PTHR23528">
    <property type="match status" value="1"/>
</dbReference>
<evidence type="ECO:0000256" key="3">
    <source>
        <dbReference type="ARBA" id="ARBA00022989"/>
    </source>
</evidence>
<evidence type="ECO:0000256" key="2">
    <source>
        <dbReference type="ARBA" id="ARBA00022692"/>
    </source>
</evidence>
<protein>
    <submittedName>
        <fullName evidence="7">MFS transporter</fullName>
    </submittedName>
</protein>
<comment type="subcellular location">
    <subcellularLocation>
        <location evidence="1">Cell membrane</location>
        <topology evidence="1">Multi-pass membrane protein</topology>
    </subcellularLocation>
</comment>
<dbReference type="Proteomes" id="UP001501295">
    <property type="component" value="Unassembled WGS sequence"/>
</dbReference>
<evidence type="ECO:0000256" key="1">
    <source>
        <dbReference type="ARBA" id="ARBA00004651"/>
    </source>
</evidence>
<dbReference type="InterPro" id="IPR011701">
    <property type="entry name" value="MFS"/>
</dbReference>
<accession>A0ABP8VMT5</accession>
<feature type="transmembrane region" description="Helical" evidence="5">
    <location>
        <begin position="183"/>
        <end position="202"/>
    </location>
</feature>
<feature type="transmembrane region" description="Helical" evidence="5">
    <location>
        <begin position="237"/>
        <end position="255"/>
    </location>
</feature>